<protein>
    <submittedName>
        <fullName evidence="2">Uncharacterized protein</fullName>
    </submittedName>
</protein>
<accession>A0A067N565</accession>
<gene>
    <name evidence="2" type="ORF">BOTBODRAFT_170874</name>
</gene>
<feature type="compositionally biased region" description="Acidic residues" evidence="1">
    <location>
        <begin position="300"/>
        <end position="312"/>
    </location>
</feature>
<keyword evidence="3" id="KW-1185">Reference proteome</keyword>
<reference evidence="3" key="1">
    <citation type="journal article" date="2014" name="Proc. Natl. Acad. Sci. U.S.A.">
        <title>Extensive sampling of basidiomycete genomes demonstrates inadequacy of the white-rot/brown-rot paradigm for wood decay fungi.</title>
        <authorList>
            <person name="Riley R."/>
            <person name="Salamov A.A."/>
            <person name="Brown D.W."/>
            <person name="Nagy L.G."/>
            <person name="Floudas D."/>
            <person name="Held B.W."/>
            <person name="Levasseur A."/>
            <person name="Lombard V."/>
            <person name="Morin E."/>
            <person name="Otillar R."/>
            <person name="Lindquist E.A."/>
            <person name="Sun H."/>
            <person name="LaButti K.M."/>
            <person name="Schmutz J."/>
            <person name="Jabbour D."/>
            <person name="Luo H."/>
            <person name="Baker S.E."/>
            <person name="Pisabarro A.G."/>
            <person name="Walton J.D."/>
            <person name="Blanchette R.A."/>
            <person name="Henrissat B."/>
            <person name="Martin F."/>
            <person name="Cullen D."/>
            <person name="Hibbett D.S."/>
            <person name="Grigoriev I.V."/>
        </authorList>
    </citation>
    <scope>NUCLEOTIDE SEQUENCE [LARGE SCALE GENOMIC DNA]</scope>
    <source>
        <strain evidence="3">FD-172 SS1</strain>
    </source>
</reference>
<proteinExistence type="predicted"/>
<evidence type="ECO:0000256" key="1">
    <source>
        <dbReference type="SAM" id="MobiDB-lite"/>
    </source>
</evidence>
<sequence length="363" mass="38827">MSSSAEGSPIVPPPSAHVKSAYTTFSSYQPPQPGDFIKLHIPDSAGILLRTPSKSKTTPSLVRSYKSRSRSKLQWVIVATSTPIAREDGAIEAYALTVYPVVSFDSPSEYDQLPLSDKLKYIPIPPGDPLRSSPAYTLPLRMGGFVNSSLSCLHVDTQDLTYSVNNKLRHYTPHVRLSSEEMDDIASFVCRLAIWISGPPTSNAVGSIGGGTGGAQQDNQASGGGRLSSSNLFTIACDDMPLGGTQSSLDPPSTIHAWAGGAGSPGDTTTPPPFDHDSADYDLAPQPSSGPASDVSADSSDTDSDGFDDPNSEEFMAMFSPERYVKFMQQKEAQELLAEQLRMNSIAAWRAGVQRSVTDNSTW</sequence>
<organism evidence="2 3">
    <name type="scientific">Botryobasidium botryosum (strain FD-172 SS1)</name>
    <dbReference type="NCBI Taxonomy" id="930990"/>
    <lineage>
        <taxon>Eukaryota</taxon>
        <taxon>Fungi</taxon>
        <taxon>Dikarya</taxon>
        <taxon>Basidiomycota</taxon>
        <taxon>Agaricomycotina</taxon>
        <taxon>Agaricomycetes</taxon>
        <taxon>Cantharellales</taxon>
        <taxon>Botryobasidiaceae</taxon>
        <taxon>Botryobasidium</taxon>
    </lineage>
</organism>
<dbReference type="AlphaFoldDB" id="A0A067N565"/>
<evidence type="ECO:0000313" key="3">
    <source>
        <dbReference type="Proteomes" id="UP000027195"/>
    </source>
</evidence>
<dbReference type="Proteomes" id="UP000027195">
    <property type="component" value="Unassembled WGS sequence"/>
</dbReference>
<feature type="compositionally biased region" description="Polar residues" evidence="1">
    <location>
        <begin position="215"/>
        <end position="227"/>
    </location>
</feature>
<dbReference type="EMBL" id="KL198020">
    <property type="protein sequence ID" value="KDQ18891.1"/>
    <property type="molecule type" value="Genomic_DNA"/>
</dbReference>
<feature type="region of interest" description="Disordered" evidence="1">
    <location>
        <begin position="206"/>
        <end position="227"/>
    </location>
</feature>
<dbReference type="HOGENOM" id="CLU_762885_0_0_1"/>
<feature type="compositionally biased region" description="Low complexity" evidence="1">
    <location>
        <begin position="287"/>
        <end position="299"/>
    </location>
</feature>
<name>A0A067N565_BOTB1</name>
<feature type="region of interest" description="Disordered" evidence="1">
    <location>
        <begin position="243"/>
        <end position="313"/>
    </location>
</feature>
<dbReference type="InParanoid" id="A0A067N565"/>
<evidence type="ECO:0000313" key="2">
    <source>
        <dbReference type="EMBL" id="KDQ18891.1"/>
    </source>
</evidence>